<evidence type="ECO:0000313" key="1">
    <source>
        <dbReference type="EMBL" id="SDY27771.1"/>
    </source>
</evidence>
<proteinExistence type="predicted"/>
<accession>A0A1H3IJB2</accession>
<protein>
    <submittedName>
        <fullName evidence="1">Uncharacterized protein</fullName>
    </submittedName>
</protein>
<dbReference type="RefSeq" id="WP_069788649.1">
    <property type="nucleotide sequence ID" value="NZ_FNOX01000003.1"/>
</dbReference>
<gene>
    <name evidence="1" type="ORF">SAMN05216247_103278</name>
</gene>
<name>A0A1H3IJB2_9PSED</name>
<dbReference type="AlphaFoldDB" id="A0A1H3IJB2"/>
<dbReference type="EMBL" id="FNOX01000003">
    <property type="protein sequence ID" value="SDY27771.1"/>
    <property type="molecule type" value="Genomic_DNA"/>
</dbReference>
<reference evidence="1 2" key="1">
    <citation type="submission" date="2016-10" db="EMBL/GenBank/DDBJ databases">
        <authorList>
            <person name="de Groot N.N."/>
        </authorList>
    </citation>
    <scope>NUCLEOTIDE SEQUENCE [LARGE SCALE GENOMIC DNA]</scope>
    <source>
        <strain evidence="1 2">ICMP 14252</strain>
    </source>
</reference>
<dbReference type="Proteomes" id="UP000182902">
    <property type="component" value="Unassembled WGS sequence"/>
</dbReference>
<evidence type="ECO:0000313" key="2">
    <source>
        <dbReference type="Proteomes" id="UP000182902"/>
    </source>
</evidence>
<sequence>MSDIEYAPELIATKDEIRAAVRKIAINSDAYNFVEFRNEVESIGSDLIIPPEMDWVVEEALQEYRSLALDEENGHV</sequence>
<organism evidence="1 2">
    <name type="scientific">Pseudomonas salomonii</name>
    <dbReference type="NCBI Taxonomy" id="191391"/>
    <lineage>
        <taxon>Bacteria</taxon>
        <taxon>Pseudomonadati</taxon>
        <taxon>Pseudomonadota</taxon>
        <taxon>Gammaproteobacteria</taxon>
        <taxon>Pseudomonadales</taxon>
        <taxon>Pseudomonadaceae</taxon>
        <taxon>Pseudomonas</taxon>
    </lineage>
</organism>